<sequence length="128" mass="14748">MEKKLDDKRLENIPVVREFPEVFPEDLPGLPRVRQVEFQIDLIPGAAPVARVLNSRSSASGPSTLKISRRLQNYDYEIRYHPRMENVVVDALSQKERIKPLRVRSLVLGIIVNRLKFGSYRVKSGRHS</sequence>
<reference evidence="1" key="2">
    <citation type="submission" date="2022-01" db="EMBL/GenBank/DDBJ databases">
        <authorList>
            <person name="Yamashiro T."/>
            <person name="Shiraishi A."/>
            <person name="Satake H."/>
            <person name="Nakayama K."/>
        </authorList>
    </citation>
    <scope>NUCLEOTIDE SEQUENCE</scope>
</reference>
<gene>
    <name evidence="1" type="ORF">Tco_0874197</name>
</gene>
<name>A0ABQ5BLA6_9ASTR</name>
<dbReference type="Proteomes" id="UP001151760">
    <property type="component" value="Unassembled WGS sequence"/>
</dbReference>
<reference evidence="1" key="1">
    <citation type="journal article" date="2022" name="Int. J. Mol. Sci.">
        <title>Draft Genome of Tanacetum Coccineum: Genomic Comparison of Closely Related Tanacetum-Family Plants.</title>
        <authorList>
            <person name="Yamashiro T."/>
            <person name="Shiraishi A."/>
            <person name="Nakayama K."/>
            <person name="Satake H."/>
        </authorList>
    </citation>
    <scope>NUCLEOTIDE SEQUENCE</scope>
</reference>
<evidence type="ECO:0000313" key="1">
    <source>
        <dbReference type="EMBL" id="GJT15491.1"/>
    </source>
</evidence>
<accession>A0ABQ5BLA6</accession>
<evidence type="ECO:0008006" key="3">
    <source>
        <dbReference type="Google" id="ProtNLM"/>
    </source>
</evidence>
<protein>
    <recommendedName>
        <fullName evidence="3">Reverse transcriptase domain-containing protein</fullName>
    </recommendedName>
</protein>
<comment type="caution">
    <text evidence="1">The sequence shown here is derived from an EMBL/GenBank/DDBJ whole genome shotgun (WGS) entry which is preliminary data.</text>
</comment>
<organism evidence="1 2">
    <name type="scientific">Tanacetum coccineum</name>
    <dbReference type="NCBI Taxonomy" id="301880"/>
    <lineage>
        <taxon>Eukaryota</taxon>
        <taxon>Viridiplantae</taxon>
        <taxon>Streptophyta</taxon>
        <taxon>Embryophyta</taxon>
        <taxon>Tracheophyta</taxon>
        <taxon>Spermatophyta</taxon>
        <taxon>Magnoliopsida</taxon>
        <taxon>eudicotyledons</taxon>
        <taxon>Gunneridae</taxon>
        <taxon>Pentapetalae</taxon>
        <taxon>asterids</taxon>
        <taxon>campanulids</taxon>
        <taxon>Asterales</taxon>
        <taxon>Asteraceae</taxon>
        <taxon>Asteroideae</taxon>
        <taxon>Anthemideae</taxon>
        <taxon>Anthemidinae</taxon>
        <taxon>Tanacetum</taxon>
    </lineage>
</organism>
<keyword evidence="2" id="KW-1185">Reference proteome</keyword>
<evidence type="ECO:0000313" key="2">
    <source>
        <dbReference type="Proteomes" id="UP001151760"/>
    </source>
</evidence>
<dbReference type="EMBL" id="BQNB010013400">
    <property type="protein sequence ID" value="GJT15491.1"/>
    <property type="molecule type" value="Genomic_DNA"/>
</dbReference>
<proteinExistence type="predicted"/>